<comment type="similarity">
    <text evidence="2">Belongs to the UPF0053 family.</text>
</comment>
<dbReference type="EMBL" id="JAEINH010000013">
    <property type="protein sequence ID" value="MBI9115983.1"/>
    <property type="molecule type" value="Genomic_DNA"/>
</dbReference>
<dbReference type="Gene3D" id="3.30.465.10">
    <property type="match status" value="1"/>
</dbReference>
<dbReference type="PANTHER" id="PTHR43099">
    <property type="entry name" value="UPF0053 PROTEIN YRKA"/>
    <property type="match status" value="1"/>
</dbReference>
<gene>
    <name evidence="14" type="ORF">JAV76_13265</name>
</gene>
<dbReference type="Pfam" id="PF00571">
    <property type="entry name" value="CBS"/>
    <property type="match status" value="2"/>
</dbReference>
<dbReference type="GO" id="GO:0050660">
    <property type="term" value="F:flavin adenine dinucleotide binding"/>
    <property type="evidence" value="ECO:0007669"/>
    <property type="project" value="InterPro"/>
</dbReference>
<evidence type="ECO:0000256" key="3">
    <source>
        <dbReference type="ARBA" id="ARBA00022475"/>
    </source>
</evidence>
<evidence type="ECO:0000256" key="11">
    <source>
        <dbReference type="SAM" id="MobiDB-lite"/>
    </source>
</evidence>
<dbReference type="InterPro" id="IPR002550">
    <property type="entry name" value="CNNM"/>
</dbReference>
<comment type="caution">
    <text evidence="14">The sequence shown here is derived from an EMBL/GenBank/DDBJ whole genome shotgun (WGS) entry which is preliminary data.</text>
</comment>
<evidence type="ECO:0000256" key="4">
    <source>
        <dbReference type="ARBA" id="ARBA00022692"/>
    </source>
</evidence>
<evidence type="ECO:0000259" key="13">
    <source>
        <dbReference type="PROSITE" id="PS51846"/>
    </source>
</evidence>
<dbReference type="InterPro" id="IPR051676">
    <property type="entry name" value="UPF0053_domain"/>
</dbReference>
<keyword evidence="6 10" id="KW-1133">Transmembrane helix</keyword>
<dbReference type="Pfam" id="PF01595">
    <property type="entry name" value="CNNM"/>
    <property type="match status" value="1"/>
</dbReference>
<feature type="region of interest" description="Disordered" evidence="11">
    <location>
        <begin position="342"/>
        <end position="365"/>
    </location>
</feature>
<dbReference type="InterPro" id="IPR046342">
    <property type="entry name" value="CBS_dom_sf"/>
</dbReference>
<feature type="domain" description="CNNM transmembrane" evidence="13">
    <location>
        <begin position="1"/>
        <end position="203"/>
    </location>
</feature>
<evidence type="ECO:0000313" key="15">
    <source>
        <dbReference type="Proteomes" id="UP000602087"/>
    </source>
</evidence>
<keyword evidence="8 10" id="KW-0472">Membrane</keyword>
<dbReference type="PROSITE" id="PS51371">
    <property type="entry name" value="CBS"/>
    <property type="match status" value="2"/>
</dbReference>
<dbReference type="InterPro" id="IPR036318">
    <property type="entry name" value="FAD-bd_PCMH-like_sf"/>
</dbReference>
<evidence type="ECO:0000256" key="7">
    <source>
        <dbReference type="ARBA" id="ARBA00023122"/>
    </source>
</evidence>
<evidence type="ECO:0000256" key="10">
    <source>
        <dbReference type="PROSITE-ProRule" id="PRU01193"/>
    </source>
</evidence>
<protein>
    <submittedName>
        <fullName evidence="14">HlyC/CorC family transporter</fullName>
    </submittedName>
</protein>
<organism evidence="14 15">
    <name type="scientific">Sanguibacter suaedae</name>
    <dbReference type="NCBI Taxonomy" id="2795737"/>
    <lineage>
        <taxon>Bacteria</taxon>
        <taxon>Bacillati</taxon>
        <taxon>Actinomycetota</taxon>
        <taxon>Actinomycetes</taxon>
        <taxon>Micrococcales</taxon>
        <taxon>Sanguibacteraceae</taxon>
        <taxon>Sanguibacter</taxon>
    </lineage>
</organism>
<dbReference type="PROSITE" id="PS51846">
    <property type="entry name" value="CNNM"/>
    <property type="match status" value="1"/>
</dbReference>
<keyword evidence="4 10" id="KW-0812">Transmembrane</keyword>
<sequence length="454" mass="48279">MTTEWLLLLLVVLLIGANALFVAAEFALVTVDRPRVARDAEAGDKRAVSVQKALRTLSTQLSGAQLGITVTSLVVGMIAEPSIAALLGGPIKATGLPEATAVGVSLTAAFLIATMTQMVFGELVPKNWAISEPLRVSRAVAGAQRGFTAATKPLISFLNGSSNVLVRALGIEPREELASARSAQELGALATRSATEGLLDSALAVRLAHAVEFTERTAEDVMTPRTRVRFLPSDASVAEVLRLTASTGHARFPVEGESVDDVVGVVHFKDALTVPVAEREGRTVDEIMHEVRAVPSAMPLDAVLQELRSGLQLAVVVDEYGGTDGIVSLEDLVEEIVGEIDDEQDRPSAKPRRLPDGAWSLPGLMRPDEVGEATGLELPEAEDAATLGGLVTERLERFPERGDTVDVDAWDTTNPDEDGLPTPALVRLTVTRTDGHRTAQLRMRRLDTTEGSSS</sequence>
<name>A0A934I661_9MICO</name>
<dbReference type="CDD" id="cd04590">
    <property type="entry name" value="CBS_pair_CorC_HlyC_assoc"/>
    <property type="match status" value="1"/>
</dbReference>
<proteinExistence type="inferred from homology"/>
<evidence type="ECO:0000313" key="14">
    <source>
        <dbReference type="EMBL" id="MBI9115983.1"/>
    </source>
</evidence>
<reference evidence="14" key="1">
    <citation type="submission" date="2020-12" db="EMBL/GenBank/DDBJ databases">
        <title>Sanguibacter suaedae sp. nov., isolated from Suaeda aralocaspica.</title>
        <authorList>
            <person name="Ma Q."/>
        </authorList>
    </citation>
    <scope>NUCLEOTIDE SEQUENCE</scope>
    <source>
        <strain evidence="14">YZGR15</strain>
    </source>
</reference>
<dbReference type="Pfam" id="PF03471">
    <property type="entry name" value="CorC_HlyC"/>
    <property type="match status" value="1"/>
</dbReference>
<dbReference type="SMART" id="SM01091">
    <property type="entry name" value="CorC_HlyC"/>
    <property type="match status" value="1"/>
</dbReference>
<dbReference type="GO" id="GO:0005886">
    <property type="term" value="C:plasma membrane"/>
    <property type="evidence" value="ECO:0007669"/>
    <property type="project" value="UniProtKB-SubCell"/>
</dbReference>
<evidence type="ECO:0000256" key="8">
    <source>
        <dbReference type="ARBA" id="ARBA00023136"/>
    </source>
</evidence>
<dbReference type="RefSeq" id="WP_198734552.1">
    <property type="nucleotide sequence ID" value="NZ_JAEINH010000013.1"/>
</dbReference>
<keyword evidence="5" id="KW-0677">Repeat</keyword>
<keyword evidence="7 9" id="KW-0129">CBS domain</keyword>
<evidence type="ECO:0000256" key="1">
    <source>
        <dbReference type="ARBA" id="ARBA00004651"/>
    </source>
</evidence>
<feature type="domain" description="CBS" evidence="12">
    <location>
        <begin position="222"/>
        <end position="286"/>
    </location>
</feature>
<evidence type="ECO:0000256" key="9">
    <source>
        <dbReference type="PROSITE-ProRule" id="PRU00703"/>
    </source>
</evidence>
<evidence type="ECO:0000259" key="12">
    <source>
        <dbReference type="PROSITE" id="PS51371"/>
    </source>
</evidence>
<dbReference type="SUPFAM" id="SSF54631">
    <property type="entry name" value="CBS-domain pair"/>
    <property type="match status" value="1"/>
</dbReference>
<dbReference type="InterPro" id="IPR044751">
    <property type="entry name" value="Ion_transp-like_CBS"/>
</dbReference>
<evidence type="ECO:0000256" key="2">
    <source>
        <dbReference type="ARBA" id="ARBA00006337"/>
    </source>
</evidence>
<keyword evidence="3" id="KW-1003">Cell membrane</keyword>
<dbReference type="Proteomes" id="UP000602087">
    <property type="component" value="Unassembled WGS sequence"/>
</dbReference>
<dbReference type="InterPro" id="IPR000644">
    <property type="entry name" value="CBS_dom"/>
</dbReference>
<evidence type="ECO:0000256" key="6">
    <source>
        <dbReference type="ARBA" id="ARBA00022989"/>
    </source>
</evidence>
<comment type="subcellular location">
    <subcellularLocation>
        <location evidence="1">Cell membrane</location>
        <topology evidence="1">Multi-pass membrane protein</topology>
    </subcellularLocation>
</comment>
<dbReference type="PANTHER" id="PTHR43099:SF6">
    <property type="entry name" value="UPF0053 PROTEIN RV1842C"/>
    <property type="match status" value="1"/>
</dbReference>
<keyword evidence="15" id="KW-1185">Reference proteome</keyword>
<dbReference type="SUPFAM" id="SSF56176">
    <property type="entry name" value="FAD-binding/transporter-associated domain-like"/>
    <property type="match status" value="1"/>
</dbReference>
<evidence type="ECO:0000256" key="5">
    <source>
        <dbReference type="ARBA" id="ARBA00022737"/>
    </source>
</evidence>
<feature type="domain" description="CBS" evidence="12">
    <location>
        <begin position="287"/>
        <end position="343"/>
    </location>
</feature>
<dbReference type="InterPro" id="IPR005170">
    <property type="entry name" value="Transptr-assoc_dom"/>
</dbReference>
<dbReference type="InterPro" id="IPR016169">
    <property type="entry name" value="FAD-bd_PCMH_sub2"/>
</dbReference>
<dbReference type="AlphaFoldDB" id="A0A934I661"/>
<accession>A0A934I661</accession>
<dbReference type="Gene3D" id="3.10.580.10">
    <property type="entry name" value="CBS-domain"/>
    <property type="match status" value="1"/>
</dbReference>